<dbReference type="SUPFAM" id="SSF46626">
    <property type="entry name" value="Cytochrome c"/>
    <property type="match status" value="1"/>
</dbReference>
<organism evidence="7 8">
    <name type="scientific">Allorhodopirellula heiligendammensis</name>
    <dbReference type="NCBI Taxonomy" id="2714739"/>
    <lineage>
        <taxon>Bacteria</taxon>
        <taxon>Pseudomonadati</taxon>
        <taxon>Planctomycetota</taxon>
        <taxon>Planctomycetia</taxon>
        <taxon>Pirellulales</taxon>
        <taxon>Pirellulaceae</taxon>
        <taxon>Allorhodopirellula</taxon>
    </lineage>
</organism>
<dbReference type="InterPro" id="IPR009056">
    <property type="entry name" value="Cyt_c-like_dom"/>
</dbReference>
<evidence type="ECO:0000256" key="1">
    <source>
        <dbReference type="ARBA" id="ARBA00022617"/>
    </source>
</evidence>
<name>A0A5C6BYU7_9BACT</name>
<evidence type="ECO:0000256" key="4">
    <source>
        <dbReference type="PROSITE-ProRule" id="PRU00433"/>
    </source>
</evidence>
<dbReference type="PANTHER" id="PTHR33546">
    <property type="entry name" value="LARGE, MULTIFUNCTIONAL SECRETED PROTEIN-RELATED"/>
    <property type="match status" value="1"/>
</dbReference>
<dbReference type="InterPro" id="IPR011989">
    <property type="entry name" value="ARM-like"/>
</dbReference>
<keyword evidence="1 4" id="KW-0349">Heme</keyword>
<evidence type="ECO:0000256" key="5">
    <source>
        <dbReference type="SAM" id="Phobius"/>
    </source>
</evidence>
<accession>A0A5C6BYU7</accession>
<sequence length="428" mass="46951">MDDEKHSSNLRIQAVSSNKNRRQMCWQAIYLLIIFSASVRFAGNIVGGTGIEDLIDESKSLVLLVDTINSSSDPAVQASLMRGMLSGLEGRRNIPPPAGWPDLSERLAASDDRSVRELSVQLSQIFGDQSAMQKSLETLSDQSADASARRHALRSLLSLRSQDASSLLESLLDDPDFQIEAIRGYAVVENPTAPSVLLGRYQQMDSDQKRAVIETLATRQRYAQELLAAIQTEKVSRDDIPVHVARALKDILGSRFTAVYGEVKSIGADREKQIAKYRAMLTPSALAKADASRGRAVFERTCGACHLLYGDGGVVGPDLTGSNRANLDYILLNSVDPSYDVPDGYKMVTVLTIDGRLINGVVAGEDDTKLVLKTAQQPRVVITKEDIEERKLSDKSIMPDGQLDQMKSQEVIDLIKYLQTSQQVELAK</sequence>
<evidence type="ECO:0000256" key="3">
    <source>
        <dbReference type="ARBA" id="ARBA00023004"/>
    </source>
</evidence>
<dbReference type="GO" id="GO:0046872">
    <property type="term" value="F:metal ion binding"/>
    <property type="evidence" value="ECO:0007669"/>
    <property type="project" value="UniProtKB-KW"/>
</dbReference>
<dbReference type="InterPro" id="IPR036909">
    <property type="entry name" value="Cyt_c-like_dom_sf"/>
</dbReference>
<dbReference type="InterPro" id="IPR013427">
    <property type="entry name" value="Haem-bd_dom_put"/>
</dbReference>
<gene>
    <name evidence="7" type="ORF">Poly21_32790</name>
</gene>
<feature type="transmembrane region" description="Helical" evidence="5">
    <location>
        <begin position="28"/>
        <end position="51"/>
    </location>
</feature>
<keyword evidence="8" id="KW-1185">Reference proteome</keyword>
<keyword evidence="3 4" id="KW-0408">Iron</keyword>
<dbReference type="GO" id="GO:0020037">
    <property type="term" value="F:heme binding"/>
    <property type="evidence" value="ECO:0007669"/>
    <property type="project" value="InterPro"/>
</dbReference>
<dbReference type="EMBL" id="SJPU01000002">
    <property type="protein sequence ID" value="TWU16074.1"/>
    <property type="molecule type" value="Genomic_DNA"/>
</dbReference>
<dbReference type="OrthoDB" id="225269at2"/>
<proteinExistence type="predicted"/>
<dbReference type="PROSITE" id="PS51007">
    <property type="entry name" value="CYTC"/>
    <property type="match status" value="1"/>
</dbReference>
<keyword evidence="2 4" id="KW-0479">Metal-binding</keyword>
<dbReference type="InterPro" id="IPR016024">
    <property type="entry name" value="ARM-type_fold"/>
</dbReference>
<dbReference type="Gene3D" id="1.10.760.10">
    <property type="entry name" value="Cytochrome c-like domain"/>
    <property type="match status" value="1"/>
</dbReference>
<evidence type="ECO:0000313" key="8">
    <source>
        <dbReference type="Proteomes" id="UP000319908"/>
    </source>
</evidence>
<evidence type="ECO:0000313" key="7">
    <source>
        <dbReference type="EMBL" id="TWU16074.1"/>
    </source>
</evidence>
<dbReference type="Gene3D" id="1.25.10.10">
    <property type="entry name" value="Leucine-rich Repeat Variant"/>
    <property type="match status" value="1"/>
</dbReference>
<dbReference type="GO" id="GO:0009055">
    <property type="term" value="F:electron transfer activity"/>
    <property type="evidence" value="ECO:0007669"/>
    <property type="project" value="InterPro"/>
</dbReference>
<dbReference type="PANTHER" id="PTHR33546:SF1">
    <property type="entry name" value="LARGE, MULTIFUNCTIONAL SECRETED PROTEIN"/>
    <property type="match status" value="1"/>
</dbReference>
<keyword evidence="5" id="KW-0472">Membrane</keyword>
<feature type="domain" description="Cytochrome c" evidence="6">
    <location>
        <begin position="289"/>
        <end position="422"/>
    </location>
</feature>
<dbReference type="Proteomes" id="UP000319908">
    <property type="component" value="Unassembled WGS sequence"/>
</dbReference>
<dbReference type="NCBIfam" id="TIGR02603">
    <property type="entry name" value="CxxCH_TIGR02603"/>
    <property type="match status" value="1"/>
</dbReference>
<keyword evidence="5" id="KW-1133">Transmembrane helix</keyword>
<dbReference type="SUPFAM" id="SSF48371">
    <property type="entry name" value="ARM repeat"/>
    <property type="match status" value="1"/>
</dbReference>
<comment type="caution">
    <text evidence="7">The sequence shown here is derived from an EMBL/GenBank/DDBJ whole genome shotgun (WGS) entry which is preliminary data.</text>
</comment>
<protein>
    <submittedName>
        <fullName evidence="7">Cytochrome c</fullName>
    </submittedName>
</protein>
<evidence type="ECO:0000256" key="2">
    <source>
        <dbReference type="ARBA" id="ARBA00022723"/>
    </source>
</evidence>
<dbReference type="AlphaFoldDB" id="A0A5C6BYU7"/>
<evidence type="ECO:0000259" key="6">
    <source>
        <dbReference type="PROSITE" id="PS51007"/>
    </source>
</evidence>
<reference evidence="7 8" key="1">
    <citation type="journal article" date="2020" name="Antonie Van Leeuwenhoek">
        <title>Rhodopirellula heiligendammensis sp. nov., Rhodopirellula pilleata sp. nov., and Rhodopirellula solitaria sp. nov. isolated from natural or artificial marine surfaces in Northern Germany and California, USA, and emended description of the genus Rhodopirellula.</title>
        <authorList>
            <person name="Kallscheuer N."/>
            <person name="Wiegand S."/>
            <person name="Jogler M."/>
            <person name="Boedeker C."/>
            <person name="Peeters S.H."/>
            <person name="Rast P."/>
            <person name="Heuer A."/>
            <person name="Jetten M.S.M."/>
            <person name="Rohde M."/>
            <person name="Jogler C."/>
        </authorList>
    </citation>
    <scope>NUCLEOTIDE SEQUENCE [LARGE SCALE GENOMIC DNA]</scope>
    <source>
        <strain evidence="7 8">Poly21</strain>
    </source>
</reference>
<keyword evidence="5" id="KW-0812">Transmembrane</keyword>